<dbReference type="EMBL" id="FWFX01000013">
    <property type="protein sequence ID" value="SLN65474.1"/>
    <property type="molecule type" value="Genomic_DNA"/>
</dbReference>
<organism evidence="1 2">
    <name type="scientific">Roseovarius albus</name>
    <dbReference type="NCBI Taxonomy" id="1247867"/>
    <lineage>
        <taxon>Bacteria</taxon>
        <taxon>Pseudomonadati</taxon>
        <taxon>Pseudomonadota</taxon>
        <taxon>Alphaproteobacteria</taxon>
        <taxon>Rhodobacterales</taxon>
        <taxon>Roseobacteraceae</taxon>
        <taxon>Roseovarius</taxon>
    </lineage>
</organism>
<proteinExistence type="predicted"/>
<reference evidence="1 2" key="1">
    <citation type="submission" date="2017-03" db="EMBL/GenBank/DDBJ databases">
        <authorList>
            <person name="Afonso C.L."/>
            <person name="Miller P.J."/>
            <person name="Scott M.A."/>
            <person name="Spackman E."/>
            <person name="Goraichik I."/>
            <person name="Dimitrov K.M."/>
            <person name="Suarez D.L."/>
            <person name="Swayne D.E."/>
        </authorList>
    </citation>
    <scope>NUCLEOTIDE SEQUENCE [LARGE SCALE GENOMIC DNA]</scope>
    <source>
        <strain evidence="1 2">CECT 7450</strain>
    </source>
</reference>
<sequence>MICNLMSLALALINELGGNQPFAAGANINYLEVRCIVNQFDHESFLVKSTSSFR</sequence>
<evidence type="ECO:0000313" key="1">
    <source>
        <dbReference type="EMBL" id="SLN65474.1"/>
    </source>
</evidence>
<dbReference type="Proteomes" id="UP000193061">
    <property type="component" value="Unassembled WGS sequence"/>
</dbReference>
<evidence type="ECO:0000313" key="2">
    <source>
        <dbReference type="Proteomes" id="UP000193061"/>
    </source>
</evidence>
<dbReference type="AlphaFoldDB" id="A0A1X6ZZ18"/>
<keyword evidence="2" id="KW-1185">Reference proteome</keyword>
<name>A0A1X6ZZ18_9RHOB</name>
<accession>A0A1X6ZZ18</accession>
<gene>
    <name evidence="1" type="ORF">ROA7450_03464</name>
</gene>
<protein>
    <submittedName>
        <fullName evidence="1">Uncharacterized protein</fullName>
    </submittedName>
</protein>